<gene>
    <name evidence="1" type="ORF">JK361_10990</name>
</gene>
<keyword evidence="2" id="KW-1185">Reference proteome</keyword>
<organism evidence="1 2">
    <name type="scientific">Streptomyces musisoli</name>
    <dbReference type="NCBI Taxonomy" id="2802280"/>
    <lineage>
        <taxon>Bacteria</taxon>
        <taxon>Bacillati</taxon>
        <taxon>Actinomycetota</taxon>
        <taxon>Actinomycetes</taxon>
        <taxon>Kitasatosporales</taxon>
        <taxon>Streptomycetaceae</taxon>
        <taxon>Streptomyces</taxon>
    </lineage>
</organism>
<sequence>MGFHGLRHTCLTLLPGIGNPPYTVIPPHIVRGIAGHGALDVTLNDCAHAA</sequence>
<evidence type="ECO:0000313" key="2">
    <source>
        <dbReference type="Proteomes" id="UP000621386"/>
    </source>
</evidence>
<accession>A0ABS1NYC8</accession>
<proteinExistence type="predicted"/>
<evidence type="ECO:0008006" key="3">
    <source>
        <dbReference type="Google" id="ProtNLM"/>
    </source>
</evidence>
<name>A0ABS1NYC8_9ACTN</name>
<dbReference type="RefSeq" id="WP_201815541.1">
    <property type="nucleotide sequence ID" value="NZ_JAERRH010000003.1"/>
</dbReference>
<evidence type="ECO:0000313" key="1">
    <source>
        <dbReference type="EMBL" id="MBL1105110.1"/>
    </source>
</evidence>
<protein>
    <recommendedName>
        <fullName evidence="3">Integrase</fullName>
    </recommendedName>
</protein>
<dbReference type="EMBL" id="JAERRH010000003">
    <property type="protein sequence ID" value="MBL1105110.1"/>
    <property type="molecule type" value="Genomic_DNA"/>
</dbReference>
<dbReference type="Proteomes" id="UP000621386">
    <property type="component" value="Unassembled WGS sequence"/>
</dbReference>
<comment type="caution">
    <text evidence="1">The sequence shown here is derived from an EMBL/GenBank/DDBJ whole genome shotgun (WGS) entry which is preliminary data.</text>
</comment>
<reference evidence="1 2" key="1">
    <citation type="submission" date="2021-01" db="EMBL/GenBank/DDBJ databases">
        <title>WGS of actinomycetes isolated from Thailand.</title>
        <authorList>
            <person name="Thawai C."/>
        </authorList>
    </citation>
    <scope>NUCLEOTIDE SEQUENCE [LARGE SCALE GENOMIC DNA]</scope>
    <source>
        <strain evidence="1 2">CH5-8</strain>
    </source>
</reference>